<keyword evidence="2" id="KW-0472">Membrane</keyword>
<sequence length="118" mass="13641">MYRIYTIIALVVLSLIQFGCYSNMKKDRDAIEAKTVQKYEEKQVKEAKAYQEALAKQQTTINKLSADYETEKAKYKVKVETVTKYVDKIVERDVYRNVCIDDDGMHSINSLIQSRGTS</sequence>
<name>A0A0N9W2C6_9GAMM</name>
<keyword evidence="2" id="KW-0812">Transmembrane</keyword>
<protein>
    <submittedName>
        <fullName evidence="3">Uncharacterized protein</fullName>
    </submittedName>
</protein>
<dbReference type="RefSeq" id="WP_054581604.1">
    <property type="nucleotide sequence ID" value="NZ_CP012808.1"/>
</dbReference>
<dbReference type="AlphaFoldDB" id="A0A0N9W2C6"/>
<accession>A0A0N9W2C6</accession>
<keyword evidence="2" id="KW-1133">Transmembrane helix</keyword>
<proteinExistence type="predicted"/>
<keyword evidence="4" id="KW-1185">Reference proteome</keyword>
<evidence type="ECO:0000256" key="1">
    <source>
        <dbReference type="SAM" id="Coils"/>
    </source>
</evidence>
<keyword evidence="1" id="KW-0175">Coiled coil</keyword>
<gene>
    <name evidence="3" type="ORF">AOY20_09320</name>
</gene>
<dbReference type="OrthoDB" id="6705370at2"/>
<dbReference type="Proteomes" id="UP000064939">
    <property type="component" value="Chromosome"/>
</dbReference>
<feature type="coiled-coil region" evidence="1">
    <location>
        <begin position="47"/>
        <end position="74"/>
    </location>
</feature>
<reference evidence="3 4" key="1">
    <citation type="journal article" date="2015" name="Int. J. Syst. Evol. Microbiol.">
        <title>Acinetobacter equi sp. nov. isolated from horse faeces.</title>
        <authorList>
            <person name="Poppel M.T."/>
            <person name="Skiebe E."/>
            <person name="Laue M."/>
            <person name="Bergmann H."/>
            <person name="Ebersberger I."/>
            <person name="Garn T."/>
            <person name="Fruth A."/>
            <person name="Baumgardt S."/>
            <person name="Busse H.J."/>
            <person name="Wilharm G."/>
        </authorList>
    </citation>
    <scope>NUCLEOTIDE SEQUENCE [LARGE SCALE GENOMIC DNA]</scope>
    <source>
        <strain evidence="3 4">114</strain>
    </source>
</reference>
<dbReference type="KEGG" id="aei:AOY20_09320"/>
<evidence type="ECO:0000313" key="4">
    <source>
        <dbReference type="Proteomes" id="UP000064939"/>
    </source>
</evidence>
<organism evidence="3 4">
    <name type="scientific">Acinetobacter equi</name>
    <dbReference type="NCBI Taxonomy" id="1324350"/>
    <lineage>
        <taxon>Bacteria</taxon>
        <taxon>Pseudomonadati</taxon>
        <taxon>Pseudomonadota</taxon>
        <taxon>Gammaproteobacteria</taxon>
        <taxon>Moraxellales</taxon>
        <taxon>Moraxellaceae</taxon>
        <taxon>Acinetobacter</taxon>
    </lineage>
</organism>
<evidence type="ECO:0000313" key="3">
    <source>
        <dbReference type="EMBL" id="ALH95713.1"/>
    </source>
</evidence>
<evidence type="ECO:0000256" key="2">
    <source>
        <dbReference type="SAM" id="Phobius"/>
    </source>
</evidence>
<feature type="transmembrane region" description="Helical" evidence="2">
    <location>
        <begin position="6"/>
        <end position="24"/>
    </location>
</feature>
<dbReference type="EMBL" id="CP012808">
    <property type="protein sequence ID" value="ALH95713.1"/>
    <property type="molecule type" value="Genomic_DNA"/>
</dbReference>